<dbReference type="EMBL" id="JAGINW010000001">
    <property type="protein sequence ID" value="MBP2326299.1"/>
    <property type="molecule type" value="Genomic_DNA"/>
</dbReference>
<dbReference type="SUPFAM" id="SSF53335">
    <property type="entry name" value="S-adenosyl-L-methionine-dependent methyltransferases"/>
    <property type="match status" value="1"/>
</dbReference>
<evidence type="ECO:0000313" key="6">
    <source>
        <dbReference type="EMBL" id="MBP2326299.1"/>
    </source>
</evidence>
<proteinExistence type="inferred from homology"/>
<name>A0ABS4TPH2_9PSEU</name>
<dbReference type="Proteomes" id="UP001519332">
    <property type="component" value="Unassembled WGS sequence"/>
</dbReference>
<accession>A0ABS4TPH2</accession>
<reference evidence="6 7" key="1">
    <citation type="submission" date="2021-03" db="EMBL/GenBank/DDBJ databases">
        <title>Sequencing the genomes of 1000 actinobacteria strains.</title>
        <authorList>
            <person name="Klenk H.-P."/>
        </authorList>
    </citation>
    <scope>NUCLEOTIDE SEQUENCE [LARGE SCALE GENOMIC DNA]</scope>
    <source>
        <strain evidence="6 7">DSM 46670</strain>
    </source>
</reference>
<sequence length="421" mass="46153">MRVAPELAGLMERLLGAKLPVGVRAWDGSRAGNPDGPCVVLNSRRALRHVLWEPGELGLARAYVTGDLDVDGDLAEGLSRFWRLGRKVRPKPGDWLDIVRLAAKLGVIGLRPRPPVAEARLNGKLHTRGRDRAAIAHHYDLSNAFYKLLLDPHMAYSCAYWTSDDPAYRLVDAQTDKLDLICRKLDLQPGMRLLDVGCGWGSLLIHAAANYGVHATGITLSEQQRDHVQARVAEAELTGKVDVRLQDYRELTAKPFDAVASIEMGEHVGEENYPAYASTLFRLLKPEGRLVLQQMSRGAVAPGGGAFIETYIAPDMTMRPIGSTLNHLAGAGFEIRDVQAMREHYVWTCRAWASTLEERWQDAVALVGPEQARVWRLYLAGGALAFAENRMGVDQIVAVRTTVDGRSGMPATGLSPAGVVN</sequence>
<dbReference type="GO" id="GO:0032259">
    <property type="term" value="P:methylation"/>
    <property type="evidence" value="ECO:0007669"/>
    <property type="project" value="UniProtKB-KW"/>
</dbReference>
<dbReference type="EC" id="2.1.1.79" evidence="6"/>
<dbReference type="PANTHER" id="PTHR43667">
    <property type="entry name" value="CYCLOPROPANE-FATTY-ACYL-PHOSPHOLIPID SYNTHASE"/>
    <property type="match status" value="1"/>
</dbReference>
<evidence type="ECO:0000313" key="7">
    <source>
        <dbReference type="Proteomes" id="UP001519332"/>
    </source>
</evidence>
<keyword evidence="2 6" id="KW-0489">Methyltransferase</keyword>
<evidence type="ECO:0000256" key="4">
    <source>
        <dbReference type="ARBA" id="ARBA00022691"/>
    </source>
</evidence>
<organism evidence="6 7">
    <name type="scientific">Kibdelosporangium banguiense</name>
    <dbReference type="NCBI Taxonomy" id="1365924"/>
    <lineage>
        <taxon>Bacteria</taxon>
        <taxon>Bacillati</taxon>
        <taxon>Actinomycetota</taxon>
        <taxon>Actinomycetes</taxon>
        <taxon>Pseudonocardiales</taxon>
        <taxon>Pseudonocardiaceae</taxon>
        <taxon>Kibdelosporangium</taxon>
    </lineage>
</organism>
<keyword evidence="5" id="KW-0443">Lipid metabolism</keyword>
<evidence type="ECO:0000256" key="3">
    <source>
        <dbReference type="ARBA" id="ARBA00022679"/>
    </source>
</evidence>
<dbReference type="InterPro" id="IPR029063">
    <property type="entry name" value="SAM-dependent_MTases_sf"/>
</dbReference>
<dbReference type="InterPro" id="IPR003333">
    <property type="entry name" value="CMAS"/>
</dbReference>
<gene>
    <name evidence="6" type="ORF">JOF56_006684</name>
</gene>
<dbReference type="InterPro" id="IPR050723">
    <property type="entry name" value="CFA/CMAS"/>
</dbReference>
<comment type="similarity">
    <text evidence="1">Belongs to the CFA/CMAS family.</text>
</comment>
<keyword evidence="7" id="KW-1185">Reference proteome</keyword>
<dbReference type="PIRSF" id="PIRSF003085">
    <property type="entry name" value="CMAS"/>
    <property type="match status" value="1"/>
</dbReference>
<comment type="caution">
    <text evidence="6">The sequence shown here is derived from an EMBL/GenBank/DDBJ whole genome shotgun (WGS) entry which is preliminary data.</text>
</comment>
<dbReference type="Gene3D" id="3.40.50.150">
    <property type="entry name" value="Vaccinia Virus protein VP39"/>
    <property type="match status" value="1"/>
</dbReference>
<dbReference type="GO" id="GO:0008825">
    <property type="term" value="F:cyclopropane-fatty-acyl-phospholipid synthase activity"/>
    <property type="evidence" value="ECO:0007669"/>
    <property type="project" value="UniProtKB-EC"/>
</dbReference>
<dbReference type="PANTHER" id="PTHR43667:SF1">
    <property type="entry name" value="CYCLOPROPANE-FATTY-ACYL-PHOSPHOLIPID SYNTHASE"/>
    <property type="match status" value="1"/>
</dbReference>
<evidence type="ECO:0000256" key="1">
    <source>
        <dbReference type="ARBA" id="ARBA00010815"/>
    </source>
</evidence>
<evidence type="ECO:0000256" key="5">
    <source>
        <dbReference type="ARBA" id="ARBA00023098"/>
    </source>
</evidence>
<protein>
    <submittedName>
        <fullName evidence="6">Cyclopropane-fatty-acyl-phospholipid synthase</fullName>
        <ecNumber evidence="6">2.1.1.79</ecNumber>
    </submittedName>
</protein>
<evidence type="ECO:0000256" key="2">
    <source>
        <dbReference type="ARBA" id="ARBA00022603"/>
    </source>
</evidence>
<dbReference type="CDD" id="cd02440">
    <property type="entry name" value="AdoMet_MTases"/>
    <property type="match status" value="1"/>
</dbReference>
<keyword evidence="4" id="KW-0949">S-adenosyl-L-methionine</keyword>
<dbReference type="Pfam" id="PF02353">
    <property type="entry name" value="CMAS"/>
    <property type="match status" value="1"/>
</dbReference>
<keyword evidence="3 6" id="KW-0808">Transferase</keyword>